<sequence length="208" mass="23078">KFRVALVSPELAVGKSFHEHVLKLATFQQNNIGLIIDELYAVEEWGTDDFRPAYGELATLLKRMPTGTPLIMASATLPPLLLTSIVHKLGVGSNHQHVAFSNQKGNVALSVRIMQHAQGTYADLFTLLARYFASPADFPQTLIYVNSRKEAEEIQDFFRRHTMRLNFTIGTSPNPESCTSRSAFGMEAFVWGAPHVRRDAQTSSDVSG</sequence>
<keyword evidence="7" id="KW-1185">Reference proteome</keyword>
<dbReference type="Proteomes" id="UP001362999">
    <property type="component" value="Unassembled WGS sequence"/>
</dbReference>
<evidence type="ECO:0000256" key="4">
    <source>
        <dbReference type="ARBA" id="ARBA00034617"/>
    </source>
</evidence>
<keyword evidence="3" id="KW-0413">Isomerase</keyword>
<dbReference type="GO" id="GO:0043138">
    <property type="term" value="F:3'-5' DNA helicase activity"/>
    <property type="evidence" value="ECO:0007669"/>
    <property type="project" value="UniProtKB-EC"/>
</dbReference>
<accession>A0AAW0BRI4</accession>
<feature type="non-terminal residue" evidence="6">
    <location>
        <position position="1"/>
    </location>
</feature>
<comment type="similarity">
    <text evidence="1">Belongs to the helicase family. RecQ subfamily.</text>
</comment>
<evidence type="ECO:0000256" key="5">
    <source>
        <dbReference type="ARBA" id="ARBA00034808"/>
    </source>
</evidence>
<dbReference type="GO" id="GO:0009378">
    <property type="term" value="F:four-way junction helicase activity"/>
    <property type="evidence" value="ECO:0007669"/>
    <property type="project" value="TreeGrafter"/>
</dbReference>
<dbReference type="Gene3D" id="3.40.50.300">
    <property type="entry name" value="P-loop containing nucleotide triphosphate hydrolases"/>
    <property type="match status" value="1"/>
</dbReference>
<reference evidence="6 7" key="1">
    <citation type="journal article" date="2024" name="J Genomics">
        <title>Draft genome sequencing and assembly of Favolaschia claudopus CIRM-BRFM 2984 isolated from oak limbs.</title>
        <authorList>
            <person name="Navarro D."/>
            <person name="Drula E."/>
            <person name="Chaduli D."/>
            <person name="Cazenave R."/>
            <person name="Ahrendt S."/>
            <person name="Wang J."/>
            <person name="Lipzen A."/>
            <person name="Daum C."/>
            <person name="Barry K."/>
            <person name="Grigoriev I.V."/>
            <person name="Favel A."/>
            <person name="Rosso M.N."/>
            <person name="Martin F."/>
        </authorList>
    </citation>
    <scope>NUCLEOTIDE SEQUENCE [LARGE SCALE GENOMIC DNA]</scope>
    <source>
        <strain evidence="6 7">CIRM-BRFM 2984</strain>
    </source>
</reference>
<dbReference type="GO" id="GO:0006310">
    <property type="term" value="P:DNA recombination"/>
    <property type="evidence" value="ECO:0007669"/>
    <property type="project" value="TreeGrafter"/>
</dbReference>
<evidence type="ECO:0000256" key="3">
    <source>
        <dbReference type="ARBA" id="ARBA00023235"/>
    </source>
</evidence>
<organism evidence="6 7">
    <name type="scientific">Favolaschia claudopus</name>
    <dbReference type="NCBI Taxonomy" id="2862362"/>
    <lineage>
        <taxon>Eukaryota</taxon>
        <taxon>Fungi</taxon>
        <taxon>Dikarya</taxon>
        <taxon>Basidiomycota</taxon>
        <taxon>Agaricomycotina</taxon>
        <taxon>Agaricomycetes</taxon>
        <taxon>Agaricomycetidae</taxon>
        <taxon>Agaricales</taxon>
        <taxon>Marasmiineae</taxon>
        <taxon>Mycenaceae</taxon>
        <taxon>Favolaschia</taxon>
    </lineage>
</organism>
<dbReference type="EC" id="5.6.2.4" evidence="5"/>
<dbReference type="GO" id="GO:0005694">
    <property type="term" value="C:chromosome"/>
    <property type="evidence" value="ECO:0007669"/>
    <property type="project" value="TreeGrafter"/>
</dbReference>
<keyword evidence="2" id="KW-0238">DNA-binding</keyword>
<dbReference type="EMBL" id="JAWWNJ010000027">
    <property type="protein sequence ID" value="KAK7029253.1"/>
    <property type="molecule type" value="Genomic_DNA"/>
</dbReference>
<dbReference type="GO" id="GO:0006281">
    <property type="term" value="P:DNA repair"/>
    <property type="evidence" value="ECO:0007669"/>
    <property type="project" value="TreeGrafter"/>
</dbReference>
<evidence type="ECO:0000256" key="2">
    <source>
        <dbReference type="ARBA" id="ARBA00023125"/>
    </source>
</evidence>
<dbReference type="GO" id="GO:0003677">
    <property type="term" value="F:DNA binding"/>
    <property type="evidence" value="ECO:0007669"/>
    <property type="project" value="UniProtKB-KW"/>
</dbReference>
<evidence type="ECO:0000313" key="7">
    <source>
        <dbReference type="Proteomes" id="UP001362999"/>
    </source>
</evidence>
<dbReference type="PANTHER" id="PTHR13710:SF105">
    <property type="entry name" value="ATP-DEPENDENT DNA HELICASE Q1"/>
    <property type="match status" value="1"/>
</dbReference>
<evidence type="ECO:0000256" key="1">
    <source>
        <dbReference type="ARBA" id="ARBA00005446"/>
    </source>
</evidence>
<dbReference type="SUPFAM" id="SSF52540">
    <property type="entry name" value="P-loop containing nucleoside triphosphate hydrolases"/>
    <property type="match status" value="1"/>
</dbReference>
<gene>
    <name evidence="6" type="ORF">R3P38DRAFT_2524765</name>
</gene>
<name>A0AAW0BRI4_9AGAR</name>
<proteinExistence type="inferred from homology"/>
<dbReference type="GO" id="GO:0005737">
    <property type="term" value="C:cytoplasm"/>
    <property type="evidence" value="ECO:0007669"/>
    <property type="project" value="TreeGrafter"/>
</dbReference>
<protein>
    <recommendedName>
        <fullName evidence="5">DNA 3'-5' helicase</fullName>
        <ecNumber evidence="5">5.6.2.4</ecNumber>
    </recommendedName>
</protein>
<comment type="caution">
    <text evidence="6">The sequence shown here is derived from an EMBL/GenBank/DDBJ whole genome shotgun (WGS) entry which is preliminary data.</text>
</comment>
<evidence type="ECO:0000313" key="6">
    <source>
        <dbReference type="EMBL" id="KAK7029253.1"/>
    </source>
</evidence>
<comment type="catalytic activity">
    <reaction evidence="4">
        <text>Couples ATP hydrolysis with the unwinding of duplex DNA by translocating in the 3'-5' direction.</text>
        <dbReference type="EC" id="5.6.2.4"/>
    </reaction>
</comment>
<dbReference type="AlphaFoldDB" id="A0AAW0BRI4"/>
<dbReference type="PANTHER" id="PTHR13710">
    <property type="entry name" value="DNA HELICASE RECQ FAMILY MEMBER"/>
    <property type="match status" value="1"/>
</dbReference>
<dbReference type="InterPro" id="IPR027417">
    <property type="entry name" value="P-loop_NTPase"/>
</dbReference>